<organism evidence="11 12">
    <name type="scientific">Flavobacterium magnum</name>
    <dbReference type="NCBI Taxonomy" id="2162713"/>
    <lineage>
        <taxon>Bacteria</taxon>
        <taxon>Pseudomonadati</taxon>
        <taxon>Bacteroidota</taxon>
        <taxon>Flavobacteriia</taxon>
        <taxon>Flavobacteriales</taxon>
        <taxon>Flavobacteriaceae</taxon>
        <taxon>Flavobacterium</taxon>
    </lineage>
</organism>
<dbReference type="SUPFAM" id="SSF49785">
    <property type="entry name" value="Galactose-binding domain-like"/>
    <property type="match status" value="1"/>
</dbReference>
<dbReference type="InterPro" id="IPR011683">
    <property type="entry name" value="Glyco_hydro_53"/>
</dbReference>
<dbReference type="EMBL" id="CP028811">
    <property type="protein sequence ID" value="AWA29307.1"/>
    <property type="molecule type" value="Genomic_DNA"/>
</dbReference>
<dbReference type="GO" id="GO:0015926">
    <property type="term" value="F:glucosidase activity"/>
    <property type="evidence" value="ECO:0007669"/>
    <property type="project" value="InterPro"/>
</dbReference>
<evidence type="ECO:0000256" key="3">
    <source>
        <dbReference type="ARBA" id="ARBA00022801"/>
    </source>
</evidence>
<feature type="domain" description="Glycoside hydrolase family 2 immunoglobulin-like beta-sandwich" evidence="6">
    <location>
        <begin position="215"/>
        <end position="318"/>
    </location>
</feature>
<feature type="domain" description="Glycoside hydrolase family 2 catalytic" evidence="7">
    <location>
        <begin position="320"/>
        <end position="516"/>
    </location>
</feature>
<dbReference type="InterPro" id="IPR036156">
    <property type="entry name" value="Beta-gal/glucu_dom_sf"/>
</dbReference>
<sequence>MRYFTVFACFLIFLVTSAQQRSHRNFDEGWKFHFGHAANPEKDFNYGIAASFSKSGKSTGTAIEPKFIDTAWANIKLPHDWAVALPFVNVDNFDVQSHGYKPVGGLFPETSIGWYRKHFTLPKSEEGRRFDLQFDGIFRDAEIWVNGFYLGNNKSGYVGAHYDITDVLKFGEDNVVTVRVDATQYEGWFYEGAGIYRHVWLNSYDNIHILHDGIFASAEYTPGKMSLTVATETTNEGFSPATYNVSYYVKDRLGKTIWKSGSEMVKLAVNETKTTRQTVKTPYPVMWSLENPYLYRIYVEIRQNGKLIDTQTVKFGFREIEIKADGVYLNKQRIKIQGTNNHQDHAGIGSALPDYLQYYRISLLKNMGCNAYRTSHNAPTPELLEACDSLGMLVLDEQRLLNSGAESRDQFTRLLKRDRNHPSVFLWSIGNEEGMIQANQTGKQIARTLLAQQKQFDPTRTSTYAADLPNVYTGVNEVIPVRGFNYRQFDVAAYHKDHPLQPIIGTEMGSTVTTRGVYVKDSIRAYVPDQDITAPWWASTAETWWKLAAENDYWLGGFIWTGFDYRGEPTPYQWPNINSHFGVMDVCGFPKNIYYYYQSWWTDKDVLHISPHWNWPDKQHWDKPNDEVEVWVNSNADNVELFLNGKSLGKKNMPRNGHLNWTVQYKPGKLEAIGYKKGKKLTAMVETTGAAAEVVMTPYKTTILADGSDVSVINISAVDKEGREVPDADNMIRFYLSGDARIIGVGNGDPSSHEPDQCPDGAWQRSLFNGKCQLIVQSGKTSGLIHLEAKAAGLYAGATDIVTVLPEAAALVTKDAAYQLNGEAAQMRPVDKAIGADISFLPELEARGMKFSDKGVEKDAIQILKDHGLNYVRLRIFNEPANEKGYSPGKGFCDLEHTKAMAKRVKAAGMKLLLDFHYSDYWADPGKQYKPKAWEGLSFTELKKALYDYTVKVMTELKNQGTTPDMVQVGNEINHGLVWPEGNVNNPDGMAQLFNAGTAAVKSVEPTVPIMLHLALGGQNHECVEYIDGMLRRGAHFDVIGLSYYPKWHGTLDDLRDNMNDLAMRYRKNLIVVEYSQLKREVNEIAFNTVAQKGKGTFIWEPLSTWEQFFDADGKSNELLQIYDELSGAFLSQGPSVKPAERK</sequence>
<dbReference type="PRINTS" id="PR00132">
    <property type="entry name" value="GLHYDRLASE2"/>
</dbReference>
<accession>A0A2S0RB90</accession>
<dbReference type="RefSeq" id="WP_108369892.1">
    <property type="nucleotide sequence ID" value="NZ_CP028811.1"/>
</dbReference>
<dbReference type="InterPro" id="IPR023232">
    <property type="entry name" value="Glyco_hydro_2_AS"/>
</dbReference>
<dbReference type="InterPro" id="IPR051913">
    <property type="entry name" value="GH2_Domain-Containing"/>
</dbReference>
<dbReference type="InterPro" id="IPR006101">
    <property type="entry name" value="Glyco_hydro_2"/>
</dbReference>
<dbReference type="Pfam" id="PF16355">
    <property type="entry name" value="DUF4982"/>
    <property type="match status" value="1"/>
</dbReference>
<dbReference type="InterPro" id="IPR006104">
    <property type="entry name" value="Glyco_hydro_2_N"/>
</dbReference>
<dbReference type="InterPro" id="IPR013783">
    <property type="entry name" value="Ig-like_fold"/>
</dbReference>
<dbReference type="InterPro" id="IPR006103">
    <property type="entry name" value="Glyco_hydro_2_cat"/>
</dbReference>
<proteinExistence type="inferred from homology"/>
<evidence type="ECO:0000259" key="6">
    <source>
        <dbReference type="Pfam" id="PF00703"/>
    </source>
</evidence>
<comment type="catalytic activity">
    <reaction evidence="5">
        <text>The enzyme specifically hydrolyzes (1-&gt;4)-beta-D-galactosidic linkages in type I arabinogalactans.</text>
        <dbReference type="EC" id="3.2.1.89"/>
    </reaction>
</comment>
<keyword evidence="12" id="KW-1185">Reference proteome</keyword>
<evidence type="ECO:0000259" key="8">
    <source>
        <dbReference type="Pfam" id="PF02837"/>
    </source>
</evidence>
<dbReference type="GO" id="GO:0031218">
    <property type="term" value="F:arabinogalactan endo-1,4-beta-galactosidase activity"/>
    <property type="evidence" value="ECO:0007669"/>
    <property type="project" value="UniProtKB-EC"/>
</dbReference>
<dbReference type="KEGG" id="fmg:HYN48_03960"/>
<dbReference type="Gene3D" id="2.60.120.260">
    <property type="entry name" value="Galactose-binding domain-like"/>
    <property type="match status" value="1"/>
</dbReference>
<dbReference type="InterPro" id="IPR017853">
    <property type="entry name" value="GH"/>
</dbReference>
<dbReference type="GO" id="GO:0005975">
    <property type="term" value="P:carbohydrate metabolic process"/>
    <property type="evidence" value="ECO:0007669"/>
    <property type="project" value="InterPro"/>
</dbReference>
<evidence type="ECO:0000313" key="12">
    <source>
        <dbReference type="Proteomes" id="UP000244193"/>
    </source>
</evidence>
<feature type="domain" description="DUF4982" evidence="9">
    <location>
        <begin position="627"/>
        <end position="681"/>
    </location>
</feature>
<dbReference type="NCBIfam" id="NF041462">
    <property type="entry name" value="GalA"/>
    <property type="match status" value="1"/>
</dbReference>
<evidence type="ECO:0000259" key="9">
    <source>
        <dbReference type="Pfam" id="PF16355"/>
    </source>
</evidence>
<dbReference type="Pfam" id="PF02836">
    <property type="entry name" value="Glyco_hydro_2_C"/>
    <property type="match status" value="1"/>
</dbReference>
<evidence type="ECO:0000256" key="2">
    <source>
        <dbReference type="ARBA" id="ARBA00010687"/>
    </source>
</evidence>
<evidence type="ECO:0000259" key="10">
    <source>
        <dbReference type="Pfam" id="PF18565"/>
    </source>
</evidence>
<dbReference type="PANTHER" id="PTHR42732">
    <property type="entry name" value="BETA-GALACTOSIDASE"/>
    <property type="match status" value="1"/>
</dbReference>
<keyword evidence="4 5" id="KW-0326">Glycosidase</keyword>
<dbReference type="InterPro" id="IPR006102">
    <property type="entry name" value="Ig-like_GH2"/>
</dbReference>
<name>A0A2S0RB90_9FLAO</name>
<evidence type="ECO:0000256" key="5">
    <source>
        <dbReference type="RuleBase" id="RU361192"/>
    </source>
</evidence>
<dbReference type="Gene3D" id="2.60.40.10">
    <property type="entry name" value="Immunoglobulins"/>
    <property type="match status" value="3"/>
</dbReference>
<dbReference type="SUPFAM" id="SSF49303">
    <property type="entry name" value="beta-Galactosidase/glucuronidase domain"/>
    <property type="match status" value="1"/>
</dbReference>
<dbReference type="OrthoDB" id="9801077at2"/>
<evidence type="ECO:0000256" key="1">
    <source>
        <dbReference type="ARBA" id="ARBA00007401"/>
    </source>
</evidence>
<dbReference type="PROSITE" id="PS00608">
    <property type="entry name" value="GLYCOSYL_HYDROL_F2_2"/>
    <property type="match status" value="1"/>
</dbReference>
<dbReference type="Pfam" id="PF07745">
    <property type="entry name" value="Glyco_hydro_53"/>
    <property type="match status" value="1"/>
</dbReference>
<reference evidence="11 12" key="1">
    <citation type="submission" date="2018-04" db="EMBL/GenBank/DDBJ databases">
        <title>Genome sequencing of Flavobacterium sp. HYN0048.</title>
        <authorList>
            <person name="Yi H."/>
            <person name="Baek C."/>
        </authorList>
    </citation>
    <scope>NUCLEOTIDE SEQUENCE [LARGE SCALE GENOMIC DNA]</scope>
    <source>
        <strain evidence="11 12">HYN0048</strain>
    </source>
</reference>
<feature type="domain" description="Glycoside hydrolase family 2" evidence="10">
    <location>
        <begin position="696"/>
        <end position="796"/>
    </location>
</feature>
<dbReference type="EC" id="3.2.1.89" evidence="5"/>
<dbReference type="InterPro" id="IPR040605">
    <property type="entry name" value="Glyco_hydro2_dom5"/>
</dbReference>
<evidence type="ECO:0000256" key="4">
    <source>
        <dbReference type="ARBA" id="ARBA00023295"/>
    </source>
</evidence>
<protein>
    <recommendedName>
        <fullName evidence="5">Arabinogalactan endo-beta-1,4-galactanase</fullName>
        <ecNumber evidence="5">3.2.1.89</ecNumber>
    </recommendedName>
</protein>
<dbReference type="Pfam" id="PF02837">
    <property type="entry name" value="Glyco_hydro_2_N"/>
    <property type="match status" value="1"/>
</dbReference>
<dbReference type="InterPro" id="IPR032311">
    <property type="entry name" value="DUF4982"/>
</dbReference>
<gene>
    <name evidence="11" type="ORF">HYN48_03960</name>
</gene>
<dbReference type="SUPFAM" id="SSF51445">
    <property type="entry name" value="(Trans)glycosidases"/>
    <property type="match status" value="2"/>
</dbReference>
<feature type="chain" id="PRO_5015375115" description="Arabinogalactan endo-beta-1,4-galactanase" evidence="5">
    <location>
        <begin position="19"/>
        <end position="1143"/>
    </location>
</feature>
<dbReference type="Pfam" id="PF18565">
    <property type="entry name" value="Glyco_hydro2_C5"/>
    <property type="match status" value="1"/>
</dbReference>
<dbReference type="Proteomes" id="UP000244193">
    <property type="component" value="Chromosome"/>
</dbReference>
<feature type="signal peptide" evidence="5">
    <location>
        <begin position="1"/>
        <end position="18"/>
    </location>
</feature>
<keyword evidence="3 5" id="KW-0378">Hydrolase</keyword>
<dbReference type="Gene3D" id="3.20.20.80">
    <property type="entry name" value="Glycosidases"/>
    <property type="match status" value="2"/>
</dbReference>
<comment type="similarity">
    <text evidence="2 5">Belongs to the glycosyl hydrolase 53 family.</text>
</comment>
<comment type="similarity">
    <text evidence="1">Belongs to the glycosyl hydrolase 2 family.</text>
</comment>
<dbReference type="InterPro" id="IPR008979">
    <property type="entry name" value="Galactose-bd-like_sf"/>
</dbReference>
<dbReference type="PANTHER" id="PTHR42732:SF1">
    <property type="entry name" value="BETA-MANNOSIDASE"/>
    <property type="match status" value="1"/>
</dbReference>
<feature type="domain" description="Glycosyl hydrolases family 2 sugar binding" evidence="8">
    <location>
        <begin position="109"/>
        <end position="201"/>
    </location>
</feature>
<dbReference type="Pfam" id="PF00703">
    <property type="entry name" value="Glyco_hydro_2"/>
    <property type="match status" value="1"/>
</dbReference>
<evidence type="ECO:0000313" key="11">
    <source>
        <dbReference type="EMBL" id="AWA29307.1"/>
    </source>
</evidence>
<dbReference type="InterPro" id="IPR048230">
    <property type="entry name" value="GalA-like"/>
</dbReference>
<dbReference type="AlphaFoldDB" id="A0A2S0RB90"/>
<keyword evidence="5" id="KW-0732">Signal</keyword>
<evidence type="ECO:0000259" key="7">
    <source>
        <dbReference type="Pfam" id="PF02836"/>
    </source>
</evidence>